<name>A0A140DWF9_9FIRM</name>
<evidence type="ECO:0000313" key="1">
    <source>
        <dbReference type="EMBL" id="AMK54986.1"/>
    </source>
</evidence>
<organism evidence="1 2">
    <name type="scientific">Faecalibaculum rodentium</name>
    <dbReference type="NCBI Taxonomy" id="1702221"/>
    <lineage>
        <taxon>Bacteria</taxon>
        <taxon>Bacillati</taxon>
        <taxon>Bacillota</taxon>
        <taxon>Erysipelotrichia</taxon>
        <taxon>Erysipelotrichales</taxon>
        <taxon>Erysipelotrichaceae</taxon>
        <taxon>Faecalibaculum</taxon>
    </lineage>
</organism>
<accession>A0A140DWF9</accession>
<dbReference type="KEGG" id="fro:AALO17_18520"/>
<dbReference type="Proteomes" id="UP000069771">
    <property type="component" value="Chromosome"/>
</dbReference>
<dbReference type="AlphaFoldDB" id="A0A140DWF9"/>
<sequence>MTQHLSLFRRHPSIQGFSGTRYTETVISHRTPAADGTTC</sequence>
<reference evidence="1 2" key="1">
    <citation type="journal article" date="2016" name="Gut Pathog.">
        <title>Whole genome sequencing of "Faecalibaculum rodentium" ALO17, isolated from C57BL/6J laboratory mouse feces.</title>
        <authorList>
            <person name="Lim S."/>
            <person name="Chang D.H."/>
            <person name="Ahn S."/>
            <person name="Kim B.C."/>
        </authorList>
    </citation>
    <scope>NUCLEOTIDE SEQUENCE [LARGE SCALE GENOMIC DNA]</scope>
    <source>
        <strain evidence="1 2">Alo17</strain>
    </source>
</reference>
<protein>
    <submittedName>
        <fullName evidence="1">Uncharacterized protein</fullName>
    </submittedName>
</protein>
<proteinExistence type="predicted"/>
<keyword evidence="2" id="KW-1185">Reference proteome</keyword>
<dbReference type="EMBL" id="CP011391">
    <property type="protein sequence ID" value="AMK54986.1"/>
    <property type="molecule type" value="Genomic_DNA"/>
</dbReference>
<dbReference type="STRING" id="1702221.AALO17_18520"/>
<evidence type="ECO:0000313" key="2">
    <source>
        <dbReference type="Proteomes" id="UP000069771"/>
    </source>
</evidence>
<gene>
    <name evidence="1" type="ORF">AALO17_18520</name>
</gene>